<feature type="transmembrane region" description="Helical" evidence="14">
    <location>
        <begin position="71"/>
        <end position="92"/>
    </location>
</feature>
<keyword evidence="10" id="KW-0443">Lipid metabolism</keyword>
<accession>A0A9Q0M767</accession>
<dbReference type="InterPro" id="IPR015876">
    <property type="entry name" value="Acyl-CoA_DS"/>
</dbReference>
<dbReference type="EMBL" id="JAPWDV010000002">
    <property type="protein sequence ID" value="KAJ6219162.1"/>
    <property type="molecule type" value="Genomic_DNA"/>
</dbReference>
<dbReference type="Proteomes" id="UP001142055">
    <property type="component" value="Chromosome 2"/>
</dbReference>
<evidence type="ECO:0000256" key="3">
    <source>
        <dbReference type="ARBA" id="ARBA00022516"/>
    </source>
</evidence>
<gene>
    <name evidence="16" type="ORF">RDWZM_004974</name>
</gene>
<evidence type="ECO:0000256" key="6">
    <source>
        <dbReference type="ARBA" id="ARBA00022832"/>
    </source>
</evidence>
<evidence type="ECO:0000313" key="17">
    <source>
        <dbReference type="Proteomes" id="UP001142055"/>
    </source>
</evidence>
<evidence type="ECO:0000256" key="8">
    <source>
        <dbReference type="ARBA" id="ARBA00023002"/>
    </source>
</evidence>
<evidence type="ECO:0000256" key="13">
    <source>
        <dbReference type="RuleBase" id="RU000581"/>
    </source>
</evidence>
<evidence type="ECO:0000256" key="2">
    <source>
        <dbReference type="ARBA" id="ARBA00009295"/>
    </source>
</evidence>
<dbReference type="GO" id="GO:0005789">
    <property type="term" value="C:endoplasmic reticulum membrane"/>
    <property type="evidence" value="ECO:0007669"/>
    <property type="project" value="TreeGrafter"/>
</dbReference>
<feature type="transmembrane region" description="Helical" evidence="14">
    <location>
        <begin position="334"/>
        <end position="357"/>
    </location>
</feature>
<protein>
    <recommendedName>
        <fullName evidence="15">Fatty acid desaturase domain-containing protein</fullName>
    </recommendedName>
</protein>
<evidence type="ECO:0000259" key="15">
    <source>
        <dbReference type="Pfam" id="PF00487"/>
    </source>
</evidence>
<comment type="domain">
    <text evidence="13">The histidine box domains are involved in binding the catalytic metal ions.</text>
</comment>
<evidence type="ECO:0000256" key="7">
    <source>
        <dbReference type="ARBA" id="ARBA00022989"/>
    </source>
</evidence>
<keyword evidence="11 14" id="KW-0472">Membrane</keyword>
<feature type="transmembrane region" description="Helical" evidence="14">
    <location>
        <begin position="213"/>
        <end position="240"/>
    </location>
</feature>
<evidence type="ECO:0000256" key="9">
    <source>
        <dbReference type="ARBA" id="ARBA00023004"/>
    </source>
</evidence>
<comment type="cofactor">
    <cofactor evidence="13">
        <name>Fe(2+)</name>
        <dbReference type="ChEBI" id="CHEBI:29033"/>
    </cofactor>
</comment>
<proteinExistence type="inferred from homology"/>
<comment type="subcellular location">
    <subcellularLocation>
        <location evidence="1">Membrane</location>
        <topology evidence="1">Multi-pass membrane protein</topology>
    </subcellularLocation>
</comment>
<keyword evidence="4 13" id="KW-0812">Transmembrane</keyword>
<dbReference type="PROSITE" id="PS00476">
    <property type="entry name" value="FATTY_ACID_DESATUR_1"/>
    <property type="match status" value="1"/>
</dbReference>
<keyword evidence="9" id="KW-0408">Iron</keyword>
<dbReference type="PRINTS" id="PR00075">
    <property type="entry name" value="FACDDSATRASE"/>
</dbReference>
<feature type="transmembrane region" description="Helical" evidence="14">
    <location>
        <begin position="186"/>
        <end position="207"/>
    </location>
</feature>
<dbReference type="AlphaFoldDB" id="A0A9Q0M767"/>
<feature type="domain" description="Fatty acid desaturase" evidence="15">
    <location>
        <begin position="70"/>
        <end position="275"/>
    </location>
</feature>
<organism evidence="16 17">
    <name type="scientific">Blomia tropicalis</name>
    <name type="common">Mite</name>
    <dbReference type="NCBI Taxonomy" id="40697"/>
    <lineage>
        <taxon>Eukaryota</taxon>
        <taxon>Metazoa</taxon>
        <taxon>Ecdysozoa</taxon>
        <taxon>Arthropoda</taxon>
        <taxon>Chelicerata</taxon>
        <taxon>Arachnida</taxon>
        <taxon>Acari</taxon>
        <taxon>Acariformes</taxon>
        <taxon>Sarcoptiformes</taxon>
        <taxon>Astigmata</taxon>
        <taxon>Glycyphagoidea</taxon>
        <taxon>Echimyopodidae</taxon>
        <taxon>Blomia</taxon>
    </lineage>
</organism>
<keyword evidence="12 13" id="KW-0275">Fatty acid biosynthesis</keyword>
<dbReference type="PANTHER" id="PTHR11351">
    <property type="entry name" value="ACYL-COA DESATURASE"/>
    <property type="match status" value="1"/>
</dbReference>
<evidence type="ECO:0000256" key="11">
    <source>
        <dbReference type="ARBA" id="ARBA00023136"/>
    </source>
</evidence>
<keyword evidence="3 13" id="KW-0444">Lipid biosynthesis</keyword>
<evidence type="ECO:0000313" key="16">
    <source>
        <dbReference type="EMBL" id="KAJ6219162.1"/>
    </source>
</evidence>
<evidence type="ECO:0000256" key="5">
    <source>
        <dbReference type="ARBA" id="ARBA00022723"/>
    </source>
</evidence>
<dbReference type="GO" id="GO:0004768">
    <property type="term" value="F:stearoyl-CoA 9-desaturase activity"/>
    <property type="evidence" value="ECO:0007669"/>
    <property type="project" value="TreeGrafter"/>
</dbReference>
<evidence type="ECO:0000256" key="12">
    <source>
        <dbReference type="ARBA" id="ARBA00023160"/>
    </source>
</evidence>
<name>A0A9Q0M767_BLOTA</name>
<reference evidence="16" key="1">
    <citation type="submission" date="2022-12" db="EMBL/GenBank/DDBJ databases">
        <title>Genome assemblies of Blomia tropicalis.</title>
        <authorList>
            <person name="Cui Y."/>
        </authorList>
    </citation>
    <scope>NUCLEOTIDE SEQUENCE</scope>
    <source>
        <tissue evidence="16">Adult mites</tissue>
    </source>
</reference>
<evidence type="ECO:0000256" key="4">
    <source>
        <dbReference type="ARBA" id="ARBA00022692"/>
    </source>
</evidence>
<dbReference type="InterPro" id="IPR005804">
    <property type="entry name" value="FA_desaturase_dom"/>
</dbReference>
<dbReference type="PANTHER" id="PTHR11351:SF31">
    <property type="entry name" value="DESATURASE 1, ISOFORM A-RELATED"/>
    <property type="match status" value="1"/>
</dbReference>
<dbReference type="OMA" id="GMSVGAH"/>
<evidence type="ECO:0000256" key="10">
    <source>
        <dbReference type="ARBA" id="ARBA00023098"/>
    </source>
</evidence>
<dbReference type="Pfam" id="PF00487">
    <property type="entry name" value="FA_desaturase"/>
    <property type="match status" value="1"/>
</dbReference>
<dbReference type="CDD" id="cd03505">
    <property type="entry name" value="Delta9-FADS-like"/>
    <property type="match status" value="1"/>
</dbReference>
<dbReference type="GO" id="GO:0006636">
    <property type="term" value="P:unsaturated fatty acid biosynthetic process"/>
    <property type="evidence" value="ECO:0007669"/>
    <property type="project" value="TreeGrafter"/>
</dbReference>
<keyword evidence="5" id="KW-0479">Metal-binding</keyword>
<evidence type="ECO:0000256" key="14">
    <source>
        <dbReference type="SAM" id="Phobius"/>
    </source>
</evidence>
<sequence>MERVTDKCLAVVAVDVELRPEEIPKNIFKKLYEKCLKVKWTNLFVLVALHLTAIVGYIYNLNHDVKLNTVWFVVLIGLFSGLGMSVGAHRLWAHRSFKARLPLRIFLVLCQTMTMNGSAFSYARDHRTHHKYSDTDADPKNPSRGLFYSHVGWWMLKKSQNVKDHGNKLDFEDLRKDWMLRMQHRFYSPLFILFGLILPTIIPYYGWNENILTSFYLCGVIRTVVVLHHLFTVNSIAHFFGHRPYDFRIRPTENRLVIYLSLGEGNHNYHHTFPYDYSSSEKKAWEFFNPSTLFIDLNRMLGLAYDCKKASRAVIEGTIKRKGIPAHFDPPMNLFLRIISGTFDWVIGLLMAMWPIYPIVLFKYLTGQAIIVM</sequence>
<keyword evidence="17" id="KW-1185">Reference proteome</keyword>
<keyword evidence="8 13" id="KW-0560">Oxidoreductase</keyword>
<dbReference type="InterPro" id="IPR001522">
    <property type="entry name" value="FADS-1_CS"/>
</dbReference>
<feature type="transmembrane region" description="Helical" evidence="14">
    <location>
        <begin position="40"/>
        <end position="59"/>
    </location>
</feature>
<evidence type="ECO:0000256" key="1">
    <source>
        <dbReference type="ARBA" id="ARBA00004141"/>
    </source>
</evidence>
<dbReference type="GO" id="GO:0005506">
    <property type="term" value="F:iron ion binding"/>
    <property type="evidence" value="ECO:0007669"/>
    <property type="project" value="TreeGrafter"/>
</dbReference>
<keyword evidence="6" id="KW-0276">Fatty acid metabolism</keyword>
<keyword evidence="7 14" id="KW-1133">Transmembrane helix</keyword>
<comment type="caution">
    <text evidence="16">The sequence shown here is derived from an EMBL/GenBank/DDBJ whole genome shotgun (WGS) entry which is preliminary data.</text>
</comment>
<comment type="similarity">
    <text evidence="2 13">Belongs to the fatty acid desaturase type 1 family.</text>
</comment>